<organism evidence="1 2">
    <name type="scientific">Candidatus Magnetominusculus xianensis</name>
    <dbReference type="NCBI Taxonomy" id="1748249"/>
    <lineage>
        <taxon>Bacteria</taxon>
        <taxon>Pseudomonadati</taxon>
        <taxon>Nitrospirota</taxon>
        <taxon>Nitrospiria</taxon>
        <taxon>Nitrospirales</taxon>
        <taxon>Nitrospiraceae</taxon>
        <taxon>Candidatus Magnetominusculus</taxon>
    </lineage>
</organism>
<sequence length="63" mass="7232">MIEKLRLRYQVPLLRRVMKVSASGYYSWLDREPSVRAEAVLEIYITGGAQADTGDIWICASER</sequence>
<keyword evidence="2" id="KW-1185">Reference proteome</keyword>
<gene>
    <name evidence="1" type="ORF">ASN18_2252</name>
</gene>
<dbReference type="Proteomes" id="UP000060487">
    <property type="component" value="Unassembled WGS sequence"/>
</dbReference>
<dbReference type="RefSeq" id="WP_157072950.1">
    <property type="nucleotide sequence ID" value="NZ_LNQR01000079.1"/>
</dbReference>
<dbReference type="EMBL" id="LNQR01000079">
    <property type="protein sequence ID" value="KWT83377.1"/>
    <property type="molecule type" value="Genomic_DNA"/>
</dbReference>
<comment type="caution">
    <text evidence="1">The sequence shown here is derived from an EMBL/GenBank/DDBJ whole genome shotgun (WGS) entry which is preliminary data.</text>
</comment>
<evidence type="ECO:0000313" key="1">
    <source>
        <dbReference type="EMBL" id="KWT83377.1"/>
    </source>
</evidence>
<evidence type="ECO:0000313" key="2">
    <source>
        <dbReference type="Proteomes" id="UP000060487"/>
    </source>
</evidence>
<evidence type="ECO:0008006" key="3">
    <source>
        <dbReference type="Google" id="ProtNLM"/>
    </source>
</evidence>
<protein>
    <recommendedName>
        <fullName evidence="3">Transposase</fullName>
    </recommendedName>
</protein>
<accession>A0ABR5SHD7</accession>
<reference evidence="1 2" key="1">
    <citation type="submission" date="2015-11" db="EMBL/GenBank/DDBJ databases">
        <authorList>
            <person name="Lin W."/>
        </authorList>
    </citation>
    <scope>NUCLEOTIDE SEQUENCE [LARGE SCALE GENOMIC DNA]</scope>
    <source>
        <strain evidence="1 2">HCH-1</strain>
    </source>
</reference>
<proteinExistence type="predicted"/>
<name>A0ABR5SHD7_9BACT</name>